<dbReference type="PANTHER" id="PTHR47481">
    <property type="match status" value="1"/>
</dbReference>
<evidence type="ECO:0000313" key="4">
    <source>
        <dbReference type="Proteomes" id="UP000215914"/>
    </source>
</evidence>
<evidence type="ECO:0000256" key="1">
    <source>
        <dbReference type="SAM" id="MobiDB-lite"/>
    </source>
</evidence>
<evidence type="ECO:0000313" key="2">
    <source>
        <dbReference type="EMBL" id="KAF5786664.1"/>
    </source>
</evidence>
<feature type="compositionally biased region" description="Basic residues" evidence="1">
    <location>
        <begin position="250"/>
        <end position="262"/>
    </location>
</feature>
<feature type="compositionally biased region" description="Polar residues" evidence="1">
    <location>
        <begin position="224"/>
        <end position="233"/>
    </location>
</feature>
<dbReference type="Proteomes" id="UP000215914">
    <property type="component" value="Chromosome 10"/>
</dbReference>
<sequence>MGDNNHTPATAEPKQLHPVYSVANIQNKIRVLDGVKVTYSAWVKLFKLHAKGYRVLNHIDGTAGPAKADPTYESWVEIDAIVLQWIYGTLSDDLLVRILDADSTARSAWEKIQAIFISNKSSRAATLEHEFTNLTLASCASMDEYCQRLKDLAEQLGDVDHPVNESRLVLQLVRGLPPEFDTVASLINQSVTTWDNARNMIQLEQQRQNARQNTAQSVLVASRNGPSDPNSGNIPIEPVGNRDVYGRQQTRGRGRGRHRGGRNNRGGRTAYASSSAAQQTQSGYGSGYPPHQNWAGPQYQQWAPPPCPHPTQPTSWATPWNNKSAQPPATYTQPTVNMAGPPGFPPPPGSVPGHVDALNPTELGAALNTMHLQPPDQAWNMDTGASGHLTNDPGSQDWQGSFPAQ</sequence>
<feature type="region of interest" description="Disordered" evidence="1">
    <location>
        <begin position="221"/>
        <end position="313"/>
    </location>
</feature>
<dbReference type="GO" id="GO:0003964">
    <property type="term" value="F:RNA-directed DNA polymerase activity"/>
    <property type="evidence" value="ECO:0007669"/>
    <property type="project" value="UniProtKB-KW"/>
</dbReference>
<dbReference type="Gramene" id="mRNA:HanXRQr2_Chr10g0443671">
    <property type="protein sequence ID" value="mRNA:HanXRQr2_Chr10g0443671"/>
    <property type="gene ID" value="HanXRQr2_Chr10g0443671"/>
</dbReference>
<keyword evidence="2" id="KW-0548">Nucleotidyltransferase</keyword>
<name>A0A251TMG1_HELAN</name>
<dbReference type="PANTHER" id="PTHR47481:SF40">
    <property type="entry name" value="RETROTRANSPOSON GAG DOMAIN-CONTAINING PROTEIN"/>
    <property type="match status" value="1"/>
</dbReference>
<dbReference type="EMBL" id="CM007899">
    <property type="protein sequence ID" value="OTG11171.1"/>
    <property type="molecule type" value="Genomic_DNA"/>
</dbReference>
<dbReference type="EMBL" id="MNCJ02000325">
    <property type="protein sequence ID" value="KAF5786664.1"/>
    <property type="molecule type" value="Genomic_DNA"/>
</dbReference>
<feature type="compositionally biased region" description="Low complexity" evidence="1">
    <location>
        <begin position="266"/>
        <end position="283"/>
    </location>
</feature>
<accession>A0A251TMG1</accession>
<feature type="region of interest" description="Disordered" evidence="1">
    <location>
        <begin position="374"/>
        <end position="405"/>
    </location>
</feature>
<dbReference type="AlphaFoldDB" id="A0A251TMG1"/>
<dbReference type="Pfam" id="PF14223">
    <property type="entry name" value="Retrotran_gag_2"/>
    <property type="match status" value="1"/>
</dbReference>
<feature type="compositionally biased region" description="Polar residues" evidence="1">
    <location>
        <begin position="388"/>
        <end position="405"/>
    </location>
</feature>
<gene>
    <name evidence="3" type="ORF">HannXRQ_Chr10g0295801</name>
    <name evidence="2" type="ORF">HanXRQr2_Chr10g0443671</name>
</gene>
<organism evidence="3 4">
    <name type="scientific">Helianthus annuus</name>
    <name type="common">Common sunflower</name>
    <dbReference type="NCBI Taxonomy" id="4232"/>
    <lineage>
        <taxon>Eukaryota</taxon>
        <taxon>Viridiplantae</taxon>
        <taxon>Streptophyta</taxon>
        <taxon>Embryophyta</taxon>
        <taxon>Tracheophyta</taxon>
        <taxon>Spermatophyta</taxon>
        <taxon>Magnoliopsida</taxon>
        <taxon>eudicotyledons</taxon>
        <taxon>Gunneridae</taxon>
        <taxon>Pentapetalae</taxon>
        <taxon>asterids</taxon>
        <taxon>campanulids</taxon>
        <taxon>Asterales</taxon>
        <taxon>Asteraceae</taxon>
        <taxon>Asteroideae</taxon>
        <taxon>Heliantheae alliance</taxon>
        <taxon>Heliantheae</taxon>
        <taxon>Helianthus</taxon>
    </lineage>
</organism>
<keyword evidence="2" id="KW-0808">Transferase</keyword>
<evidence type="ECO:0000313" key="3">
    <source>
        <dbReference type="EMBL" id="OTG11171.1"/>
    </source>
</evidence>
<protein>
    <submittedName>
        <fullName evidence="2">RNA-directed DNA polymerase</fullName>
        <ecNumber evidence="2">2.7.7.49</ecNumber>
    </submittedName>
</protein>
<keyword evidence="2" id="KW-0695">RNA-directed DNA polymerase</keyword>
<reference evidence="2" key="3">
    <citation type="submission" date="2020-06" db="EMBL/GenBank/DDBJ databases">
        <title>Helianthus annuus Genome sequencing and assembly Release 2.</title>
        <authorList>
            <person name="Gouzy J."/>
            <person name="Langlade N."/>
            <person name="Munos S."/>
        </authorList>
    </citation>
    <scope>NUCLEOTIDE SEQUENCE</scope>
    <source>
        <tissue evidence="2">Leaves</tissue>
    </source>
</reference>
<proteinExistence type="predicted"/>
<dbReference type="OMA" id="CASMDEY"/>
<dbReference type="InParanoid" id="A0A251TMG1"/>
<reference evidence="2 4" key="1">
    <citation type="journal article" date="2017" name="Nature">
        <title>The sunflower genome provides insights into oil metabolism, flowering and Asterid evolution.</title>
        <authorList>
            <person name="Badouin H."/>
            <person name="Gouzy J."/>
            <person name="Grassa C.J."/>
            <person name="Murat F."/>
            <person name="Staton S.E."/>
            <person name="Cottret L."/>
            <person name="Lelandais-Briere C."/>
            <person name="Owens G.L."/>
            <person name="Carrere S."/>
            <person name="Mayjonade B."/>
            <person name="Legrand L."/>
            <person name="Gill N."/>
            <person name="Kane N.C."/>
            <person name="Bowers J.E."/>
            <person name="Hubner S."/>
            <person name="Bellec A."/>
            <person name="Berard A."/>
            <person name="Berges H."/>
            <person name="Blanchet N."/>
            <person name="Boniface M.C."/>
            <person name="Brunel D."/>
            <person name="Catrice O."/>
            <person name="Chaidir N."/>
            <person name="Claudel C."/>
            <person name="Donnadieu C."/>
            <person name="Faraut T."/>
            <person name="Fievet G."/>
            <person name="Helmstetter N."/>
            <person name="King M."/>
            <person name="Knapp S.J."/>
            <person name="Lai Z."/>
            <person name="Le Paslier M.C."/>
            <person name="Lippi Y."/>
            <person name="Lorenzon L."/>
            <person name="Mandel J.R."/>
            <person name="Marage G."/>
            <person name="Marchand G."/>
            <person name="Marquand E."/>
            <person name="Bret-Mestries E."/>
            <person name="Morien E."/>
            <person name="Nambeesan S."/>
            <person name="Nguyen T."/>
            <person name="Pegot-Espagnet P."/>
            <person name="Pouilly N."/>
            <person name="Raftis F."/>
            <person name="Sallet E."/>
            <person name="Schiex T."/>
            <person name="Thomas J."/>
            <person name="Vandecasteele C."/>
            <person name="Vares D."/>
            <person name="Vear F."/>
            <person name="Vautrin S."/>
            <person name="Crespi M."/>
            <person name="Mangin B."/>
            <person name="Burke J.M."/>
            <person name="Salse J."/>
            <person name="Munos S."/>
            <person name="Vincourt P."/>
            <person name="Rieseberg L.H."/>
            <person name="Langlade N.B."/>
        </authorList>
    </citation>
    <scope>NUCLEOTIDE SEQUENCE [LARGE SCALE GENOMIC DNA]</scope>
    <source>
        <strain evidence="4">cv. SF193</strain>
        <tissue evidence="2">Leaves</tissue>
    </source>
</reference>
<keyword evidence="4" id="KW-1185">Reference proteome</keyword>
<dbReference type="EC" id="2.7.7.49" evidence="2"/>
<reference evidence="3" key="2">
    <citation type="submission" date="2017-02" db="EMBL/GenBank/DDBJ databases">
        <title>Sunflower complete genome.</title>
        <authorList>
            <person name="Langlade N."/>
            <person name="Munos S."/>
        </authorList>
    </citation>
    <scope>NUCLEOTIDE SEQUENCE [LARGE SCALE GENOMIC DNA]</scope>
    <source>
        <tissue evidence="3">Leaves</tissue>
    </source>
</reference>